<accession>A0A6L9EBI1</accession>
<feature type="transmembrane region" description="Helical" evidence="9">
    <location>
        <begin position="417"/>
        <end position="437"/>
    </location>
</feature>
<evidence type="ECO:0000256" key="7">
    <source>
        <dbReference type="ARBA" id="ARBA00022840"/>
    </source>
</evidence>
<dbReference type="PROSITE" id="PS50109">
    <property type="entry name" value="HIS_KIN"/>
    <property type="match status" value="1"/>
</dbReference>
<evidence type="ECO:0000256" key="6">
    <source>
        <dbReference type="ARBA" id="ARBA00022777"/>
    </source>
</evidence>
<feature type="repeat" description="TPR" evidence="8">
    <location>
        <begin position="142"/>
        <end position="175"/>
    </location>
</feature>
<keyword evidence="9" id="KW-1133">Transmembrane helix</keyword>
<dbReference type="PROSITE" id="PS50005">
    <property type="entry name" value="TPR"/>
    <property type="match status" value="2"/>
</dbReference>
<keyword evidence="6" id="KW-0418">Kinase</keyword>
<dbReference type="Pfam" id="PF02518">
    <property type="entry name" value="HATPase_c"/>
    <property type="match status" value="1"/>
</dbReference>
<proteinExistence type="predicted"/>
<sequence>MDQASGKLVLCCWVWLLILSEVNSQIVDSKQFPPYQKVFVATDAFDDTYLDILKTQLDRSEVDSVRFSILNDLAYYWHTRNLKTAAEFNDQGLNETHIAKDSLWHGRFLITQGSILLRQEELDDAETVLKKAVDLVTKEDLAFLYTQMGYVYERRGKLDIAADYAKKSLELGVELHDLKAQALAYSDLSNLFWKQSKFEKGLELGLKSLDLFEERGIDDLDYDFTLYVVGNNYLGLKKFTNALSYFKKSIEIGERYGFYNNLSDIYISLTDLYTDMGHYAQAEEAGQNAIKYAELLNNNFMLMRSHLAMGKLQNSQLKYTEAIESIEKSIEIATADFGDGFFLSQAYEALVVSHSQKGDYKKALTAHQRFTKLKDSVFTLQADQRISELQTEYDVALKEDTIKLQEARIAQQKSRQMLIMVVAGSLFLLLAALFIAFKNNRRKNILLKKQNEEKGFLLKEIHHRVKNNLEIVSSLLLLQSAKLDDEAAIGAMQESQNRVQSMSMIHQRLYQGENLATIEMKDYFINLGNHVLDAFGVQKRVILKCAMDRLNLDVDTAVPLGLIVNELLTNTMKYAFPDEQKGKINISLTTKDAEIMELRVTDNGVGKNNEVIQGSGFGTQLINLLVKQLDGTLEYHTGKGTEVAIQFKFGKKAA</sequence>
<dbReference type="Proteomes" id="UP000475249">
    <property type="component" value="Unassembled WGS sequence"/>
</dbReference>
<dbReference type="EC" id="2.7.13.3" evidence="2"/>
<evidence type="ECO:0000313" key="11">
    <source>
        <dbReference type="EMBL" id="NAS11962.1"/>
    </source>
</evidence>
<evidence type="ECO:0000256" key="2">
    <source>
        <dbReference type="ARBA" id="ARBA00012438"/>
    </source>
</evidence>
<keyword evidence="12" id="KW-1185">Reference proteome</keyword>
<dbReference type="InterPro" id="IPR019734">
    <property type="entry name" value="TPR_rpt"/>
</dbReference>
<keyword evidence="5" id="KW-0547">Nucleotide-binding</keyword>
<dbReference type="PANTHER" id="PTHR41523:SF8">
    <property type="entry name" value="ETHYLENE RESPONSE SENSOR PROTEIN"/>
    <property type="match status" value="1"/>
</dbReference>
<comment type="catalytic activity">
    <reaction evidence="1">
        <text>ATP + protein L-histidine = ADP + protein N-phospho-L-histidine.</text>
        <dbReference type="EC" id="2.7.13.3"/>
    </reaction>
</comment>
<evidence type="ECO:0000256" key="5">
    <source>
        <dbReference type="ARBA" id="ARBA00022741"/>
    </source>
</evidence>
<reference evidence="11 12" key="1">
    <citation type="submission" date="2020-01" db="EMBL/GenBank/DDBJ databases">
        <title>Bacteria diversity of Porities sp.</title>
        <authorList>
            <person name="Wang G."/>
        </authorList>
    </citation>
    <scope>NUCLEOTIDE SEQUENCE [LARGE SCALE GENOMIC DNA]</scope>
    <source>
        <strain evidence="11 12">R33</strain>
    </source>
</reference>
<evidence type="ECO:0000313" key="12">
    <source>
        <dbReference type="Proteomes" id="UP000475249"/>
    </source>
</evidence>
<protein>
    <recommendedName>
        <fullName evidence="2">histidine kinase</fullName>
        <ecNumber evidence="2">2.7.13.3</ecNumber>
    </recommendedName>
</protein>
<feature type="domain" description="Histidine kinase" evidence="10">
    <location>
        <begin position="460"/>
        <end position="651"/>
    </location>
</feature>
<dbReference type="InterPro" id="IPR011990">
    <property type="entry name" value="TPR-like_helical_dom_sf"/>
</dbReference>
<comment type="caution">
    <text evidence="11">The sequence shown here is derived from an EMBL/GenBank/DDBJ whole genome shotgun (WGS) entry which is preliminary data.</text>
</comment>
<dbReference type="SUPFAM" id="SSF55874">
    <property type="entry name" value="ATPase domain of HSP90 chaperone/DNA topoisomerase II/histidine kinase"/>
    <property type="match status" value="1"/>
</dbReference>
<keyword evidence="7" id="KW-0067">ATP-binding</keyword>
<dbReference type="Pfam" id="PF07568">
    <property type="entry name" value="HisKA_2"/>
    <property type="match status" value="1"/>
</dbReference>
<evidence type="ECO:0000256" key="3">
    <source>
        <dbReference type="ARBA" id="ARBA00022553"/>
    </source>
</evidence>
<dbReference type="AlphaFoldDB" id="A0A6L9EBI1"/>
<dbReference type="Gene3D" id="3.30.565.10">
    <property type="entry name" value="Histidine kinase-like ATPase, C-terminal domain"/>
    <property type="match status" value="1"/>
</dbReference>
<name>A0A6L9EBI1_9FLAO</name>
<keyword evidence="3" id="KW-0597">Phosphoprotein</keyword>
<dbReference type="SUPFAM" id="SSF48452">
    <property type="entry name" value="TPR-like"/>
    <property type="match status" value="2"/>
</dbReference>
<dbReference type="SMART" id="SM00028">
    <property type="entry name" value="TPR"/>
    <property type="match status" value="7"/>
</dbReference>
<dbReference type="GO" id="GO:0004673">
    <property type="term" value="F:protein histidine kinase activity"/>
    <property type="evidence" value="ECO:0007669"/>
    <property type="project" value="UniProtKB-EC"/>
</dbReference>
<keyword evidence="9" id="KW-0812">Transmembrane</keyword>
<dbReference type="GO" id="GO:0005524">
    <property type="term" value="F:ATP binding"/>
    <property type="evidence" value="ECO:0007669"/>
    <property type="project" value="UniProtKB-KW"/>
</dbReference>
<dbReference type="InterPro" id="IPR036890">
    <property type="entry name" value="HATPase_C_sf"/>
</dbReference>
<gene>
    <name evidence="11" type="ORF">GTQ38_08120</name>
</gene>
<dbReference type="PANTHER" id="PTHR41523">
    <property type="entry name" value="TWO-COMPONENT SYSTEM SENSOR PROTEIN"/>
    <property type="match status" value="1"/>
</dbReference>
<dbReference type="InterPro" id="IPR003594">
    <property type="entry name" value="HATPase_dom"/>
</dbReference>
<organism evidence="11 12">
    <name type="scientific">Poritiphilus flavus</name>
    <dbReference type="NCBI Taxonomy" id="2697053"/>
    <lineage>
        <taxon>Bacteria</taxon>
        <taxon>Pseudomonadati</taxon>
        <taxon>Bacteroidota</taxon>
        <taxon>Flavobacteriia</taxon>
        <taxon>Flavobacteriales</taxon>
        <taxon>Flavobacteriaceae</taxon>
        <taxon>Poritiphilus</taxon>
    </lineage>
</organism>
<keyword evidence="9" id="KW-0472">Membrane</keyword>
<evidence type="ECO:0000256" key="8">
    <source>
        <dbReference type="PROSITE-ProRule" id="PRU00339"/>
    </source>
</evidence>
<dbReference type="SMART" id="SM00387">
    <property type="entry name" value="HATPase_c"/>
    <property type="match status" value="1"/>
</dbReference>
<evidence type="ECO:0000256" key="1">
    <source>
        <dbReference type="ARBA" id="ARBA00000085"/>
    </source>
</evidence>
<evidence type="ECO:0000259" key="10">
    <source>
        <dbReference type="PROSITE" id="PS50109"/>
    </source>
</evidence>
<keyword evidence="4" id="KW-0808">Transferase</keyword>
<dbReference type="Gene3D" id="1.25.40.10">
    <property type="entry name" value="Tetratricopeptide repeat domain"/>
    <property type="match status" value="2"/>
</dbReference>
<feature type="repeat" description="TPR" evidence="8">
    <location>
        <begin position="223"/>
        <end position="256"/>
    </location>
</feature>
<dbReference type="Pfam" id="PF13424">
    <property type="entry name" value="TPR_12"/>
    <property type="match status" value="1"/>
</dbReference>
<dbReference type="Gene3D" id="3.30.450.20">
    <property type="entry name" value="PAS domain"/>
    <property type="match status" value="1"/>
</dbReference>
<evidence type="ECO:0000256" key="4">
    <source>
        <dbReference type="ARBA" id="ARBA00022679"/>
    </source>
</evidence>
<evidence type="ECO:0000256" key="9">
    <source>
        <dbReference type="SAM" id="Phobius"/>
    </source>
</evidence>
<keyword evidence="8" id="KW-0802">TPR repeat</keyword>
<dbReference type="InterPro" id="IPR005467">
    <property type="entry name" value="His_kinase_dom"/>
</dbReference>
<dbReference type="InterPro" id="IPR011495">
    <property type="entry name" value="Sig_transdc_His_kin_sub2_dim/P"/>
</dbReference>
<dbReference type="EMBL" id="WXYO01000003">
    <property type="protein sequence ID" value="NAS11962.1"/>
    <property type="molecule type" value="Genomic_DNA"/>
</dbReference>